<dbReference type="AlphaFoldDB" id="A0A542DAL6"/>
<keyword evidence="4" id="KW-1185">Reference proteome</keyword>
<protein>
    <submittedName>
        <fullName evidence="3">Allophanate hydrolase</fullName>
    </submittedName>
</protein>
<dbReference type="Gene3D" id="3.90.1300.10">
    <property type="entry name" value="Amidase signature (AS) domain"/>
    <property type="match status" value="1"/>
</dbReference>
<dbReference type="OrthoDB" id="182039at2"/>
<dbReference type="Gene3D" id="3.10.490.10">
    <property type="entry name" value="Gamma-glutamyl cyclotransferase-like"/>
    <property type="match status" value="1"/>
</dbReference>
<dbReference type="Pfam" id="PF21986">
    <property type="entry name" value="AH_C"/>
    <property type="match status" value="1"/>
</dbReference>
<dbReference type="NCBIfam" id="TIGR02713">
    <property type="entry name" value="allophanate_hyd"/>
    <property type="match status" value="1"/>
</dbReference>
<organism evidence="3 4">
    <name type="scientific">Kribbella jejuensis</name>
    <dbReference type="NCBI Taxonomy" id="236068"/>
    <lineage>
        <taxon>Bacteria</taxon>
        <taxon>Bacillati</taxon>
        <taxon>Actinomycetota</taxon>
        <taxon>Actinomycetes</taxon>
        <taxon>Propionibacteriales</taxon>
        <taxon>Kribbellaceae</taxon>
        <taxon>Kribbella</taxon>
    </lineage>
</organism>
<feature type="domain" description="Allophanate hydrolase C-terminal" evidence="2">
    <location>
        <begin position="405"/>
        <end position="525"/>
    </location>
</feature>
<feature type="domain" description="Amidase" evidence="1">
    <location>
        <begin position="14"/>
        <end position="384"/>
    </location>
</feature>
<name>A0A542DAL6_9ACTN</name>
<dbReference type="InterPro" id="IPR014085">
    <property type="entry name" value="Allophanate_hydrolase"/>
</dbReference>
<evidence type="ECO:0000259" key="1">
    <source>
        <dbReference type="Pfam" id="PF01425"/>
    </source>
</evidence>
<dbReference type="RefSeq" id="WP_141862628.1">
    <property type="nucleotide sequence ID" value="NZ_BAAAKA010000015.1"/>
</dbReference>
<dbReference type="GO" id="GO:0016787">
    <property type="term" value="F:hydrolase activity"/>
    <property type="evidence" value="ECO:0007669"/>
    <property type="project" value="UniProtKB-KW"/>
</dbReference>
<dbReference type="InterPro" id="IPR023631">
    <property type="entry name" value="Amidase_dom"/>
</dbReference>
<dbReference type="Gene3D" id="1.20.58.1700">
    <property type="match status" value="1"/>
</dbReference>
<evidence type="ECO:0000313" key="4">
    <source>
        <dbReference type="Proteomes" id="UP000316298"/>
    </source>
</evidence>
<dbReference type="Pfam" id="PF01425">
    <property type="entry name" value="Amidase"/>
    <property type="match status" value="1"/>
</dbReference>
<reference evidence="3 4" key="1">
    <citation type="submission" date="2019-06" db="EMBL/GenBank/DDBJ databases">
        <title>Sequencing the genomes of 1000 actinobacteria strains.</title>
        <authorList>
            <person name="Klenk H.-P."/>
        </authorList>
    </citation>
    <scope>NUCLEOTIDE SEQUENCE [LARGE SCALE GENOMIC DNA]</scope>
    <source>
        <strain evidence="3 4">DSM 17305</strain>
    </source>
</reference>
<dbReference type="NCBIfam" id="NF006043">
    <property type="entry name" value="PRK08186.1"/>
    <property type="match status" value="1"/>
</dbReference>
<dbReference type="EMBL" id="VFMM01000004">
    <property type="protein sequence ID" value="TQJ00121.1"/>
    <property type="molecule type" value="Genomic_DNA"/>
</dbReference>
<sequence length="530" mass="55821">MNHEWIARVEPVAPQPGPLRGLTMAVKDNIDLAGVPTTAGDPRNTRPAERNAFVVDRLIAAGAVPLGKTNLDQYATGLVGTRSPYGPCHSVFSELHVSGGSSSGSAVAVASGQVDFALGTDTAGSGRVPAAFNRLIGIKPSRGLVSARGVVPACRSLDCVTVMARTVATARAAYDVMVAYDPDDAWSRPVGLLPQRRAGRGDQAVIGVPDLALDLDPLHAEAWQATLDEAHRLGEVVKVDVRPLLEAADLLYSGPWLAERWLAFGDKLDDDPAVDPAVRTIVRAGESLTAAAAFAGFDRLAELARASSSLWTEVDALLLPVTPGHPTLAEVAADPIGVNSRLGRFTNMVNLLDLCAIAFPGTDRADGLPFGVQLLAPAGHDHELIDLAALWCGEPVPPRASDDVLLAVAGAHLSGQPLNDELVRRGARLAYTARTAASYRMYLVDGPRPGLTRTLNDEPGPGIEVEVWKLPTAELAGFMSTIAPPLTIGPLELSDGQQVLGFLCTADAADPTQDITSWGSWRAYLDGREA</sequence>
<dbReference type="InterPro" id="IPR000120">
    <property type="entry name" value="Amidase"/>
</dbReference>
<evidence type="ECO:0000313" key="3">
    <source>
        <dbReference type="EMBL" id="TQJ00121.1"/>
    </source>
</evidence>
<dbReference type="Proteomes" id="UP000316298">
    <property type="component" value="Unassembled WGS sequence"/>
</dbReference>
<dbReference type="InterPro" id="IPR036928">
    <property type="entry name" value="AS_sf"/>
</dbReference>
<dbReference type="SUPFAM" id="SSF75304">
    <property type="entry name" value="Amidase signature (AS) enzymes"/>
    <property type="match status" value="1"/>
</dbReference>
<comment type="caution">
    <text evidence="3">The sequence shown here is derived from an EMBL/GenBank/DDBJ whole genome shotgun (WGS) entry which is preliminary data.</text>
</comment>
<proteinExistence type="predicted"/>
<dbReference type="PANTHER" id="PTHR11895:SF169">
    <property type="entry name" value="GLUTAMYL-TRNA(GLN) AMIDOTRANSFERASE"/>
    <property type="match status" value="1"/>
</dbReference>
<evidence type="ECO:0000259" key="2">
    <source>
        <dbReference type="Pfam" id="PF21986"/>
    </source>
</evidence>
<gene>
    <name evidence="3" type="ORF">FB475_7114</name>
</gene>
<keyword evidence="3" id="KW-0378">Hydrolase</keyword>
<accession>A0A542DAL6</accession>
<dbReference type="InterPro" id="IPR053844">
    <property type="entry name" value="AH_C"/>
</dbReference>
<dbReference type="PANTHER" id="PTHR11895">
    <property type="entry name" value="TRANSAMIDASE"/>
    <property type="match status" value="1"/>
</dbReference>